<feature type="region of interest" description="Disordered" evidence="1">
    <location>
        <begin position="159"/>
        <end position="225"/>
    </location>
</feature>
<keyword evidence="4" id="KW-1185">Reference proteome</keyword>
<feature type="compositionally biased region" description="Polar residues" evidence="1">
    <location>
        <begin position="192"/>
        <end position="209"/>
    </location>
</feature>
<dbReference type="PANTHER" id="PTHR34475">
    <property type="match status" value="1"/>
</dbReference>
<proteinExistence type="predicted"/>
<dbReference type="PANTHER" id="PTHR34475:SF1">
    <property type="entry name" value="CYTOSKELETON PROTEIN RODZ"/>
    <property type="match status" value="1"/>
</dbReference>
<feature type="compositionally biased region" description="Polar residues" evidence="1">
    <location>
        <begin position="159"/>
        <end position="168"/>
    </location>
</feature>
<evidence type="ECO:0000256" key="1">
    <source>
        <dbReference type="SAM" id="MobiDB-lite"/>
    </source>
</evidence>
<dbReference type="GO" id="GO:0003677">
    <property type="term" value="F:DNA binding"/>
    <property type="evidence" value="ECO:0007669"/>
    <property type="project" value="InterPro"/>
</dbReference>
<dbReference type="Pfam" id="PF13413">
    <property type="entry name" value="HTH_25"/>
    <property type="match status" value="1"/>
</dbReference>
<gene>
    <name evidence="3" type="ORF">GCM10011571_28850</name>
</gene>
<comment type="caution">
    <text evidence="3">The sequence shown here is derived from an EMBL/GenBank/DDBJ whole genome shotgun (WGS) entry which is preliminary data.</text>
</comment>
<name>A0A8J2VIP0_9BACL</name>
<feature type="compositionally biased region" description="Basic and acidic residues" evidence="1">
    <location>
        <begin position="82"/>
        <end position="97"/>
    </location>
</feature>
<dbReference type="RefSeq" id="WP_188648600.1">
    <property type="nucleotide sequence ID" value="NZ_BMHQ01000011.1"/>
</dbReference>
<dbReference type="SUPFAM" id="SSF47413">
    <property type="entry name" value="lambda repressor-like DNA-binding domains"/>
    <property type="match status" value="1"/>
</dbReference>
<evidence type="ECO:0000259" key="2">
    <source>
        <dbReference type="SMART" id="SM00530"/>
    </source>
</evidence>
<feature type="domain" description="HTH cro/C1-type" evidence="2">
    <location>
        <begin position="7"/>
        <end position="68"/>
    </location>
</feature>
<organism evidence="3 4">
    <name type="scientific">Marinithermofilum abyssi</name>
    <dbReference type="NCBI Taxonomy" id="1571185"/>
    <lineage>
        <taxon>Bacteria</taxon>
        <taxon>Bacillati</taxon>
        <taxon>Bacillota</taxon>
        <taxon>Bacilli</taxon>
        <taxon>Bacillales</taxon>
        <taxon>Thermoactinomycetaceae</taxon>
        <taxon>Marinithermofilum</taxon>
    </lineage>
</organism>
<reference evidence="3" key="2">
    <citation type="submission" date="2020-09" db="EMBL/GenBank/DDBJ databases">
        <authorList>
            <person name="Sun Q."/>
            <person name="Zhou Y."/>
        </authorList>
    </citation>
    <scope>NUCLEOTIDE SEQUENCE</scope>
    <source>
        <strain evidence="3">CGMCC 1.15179</strain>
    </source>
</reference>
<dbReference type="InterPro" id="IPR010982">
    <property type="entry name" value="Lambda_DNA-bd_dom_sf"/>
</dbReference>
<dbReference type="InterPro" id="IPR001387">
    <property type="entry name" value="Cro/C1-type_HTH"/>
</dbReference>
<protein>
    <recommendedName>
        <fullName evidence="2">HTH cro/C1-type domain-containing protein</fullName>
    </recommendedName>
</protein>
<feature type="region of interest" description="Disordered" evidence="1">
    <location>
        <begin position="78"/>
        <end position="140"/>
    </location>
</feature>
<dbReference type="AlphaFoldDB" id="A0A8J2VIP0"/>
<dbReference type="Gene3D" id="1.10.260.40">
    <property type="entry name" value="lambda repressor-like DNA-binding domains"/>
    <property type="match status" value="1"/>
</dbReference>
<dbReference type="SMART" id="SM00530">
    <property type="entry name" value="HTH_XRE"/>
    <property type="match status" value="1"/>
</dbReference>
<dbReference type="CDD" id="cd00093">
    <property type="entry name" value="HTH_XRE"/>
    <property type="match status" value="1"/>
</dbReference>
<feature type="compositionally biased region" description="Polar residues" evidence="1">
    <location>
        <begin position="128"/>
        <end position="139"/>
    </location>
</feature>
<accession>A0A8J2VIP0</accession>
<sequence>MSGIGLQLKETRESLGISLEEVQQTTKIHIQYLRAMESDQFDSLPSPFYARAFLRTYAHSLGVDAQPLLERYDLLIGGGKPVKREPAQNTMERRERPSANTQRFRTEPRLGRTYSTRSQRMAPPQPNRQPSRGQAFQHTQRLKTGALNQQATGRFRTVKQPQLPSSGQQGKGNVPQTTQRSLPAASPAHRGVSQSTQQMDALSQTSSFTPRRVALEAKRGVEETA</sequence>
<evidence type="ECO:0000313" key="3">
    <source>
        <dbReference type="EMBL" id="GGE24920.1"/>
    </source>
</evidence>
<evidence type="ECO:0000313" key="4">
    <source>
        <dbReference type="Proteomes" id="UP000625210"/>
    </source>
</evidence>
<dbReference type="Proteomes" id="UP000625210">
    <property type="component" value="Unassembled WGS sequence"/>
</dbReference>
<dbReference type="InterPro" id="IPR050400">
    <property type="entry name" value="Bact_Cytoskel_RodZ"/>
</dbReference>
<dbReference type="EMBL" id="BMHQ01000011">
    <property type="protein sequence ID" value="GGE24920.1"/>
    <property type="molecule type" value="Genomic_DNA"/>
</dbReference>
<feature type="compositionally biased region" description="Basic and acidic residues" evidence="1">
    <location>
        <begin position="213"/>
        <end position="225"/>
    </location>
</feature>
<reference evidence="3" key="1">
    <citation type="journal article" date="2014" name="Int. J. Syst. Evol. Microbiol.">
        <title>Complete genome sequence of Corynebacterium casei LMG S-19264T (=DSM 44701T), isolated from a smear-ripened cheese.</title>
        <authorList>
            <consortium name="US DOE Joint Genome Institute (JGI-PGF)"/>
            <person name="Walter F."/>
            <person name="Albersmeier A."/>
            <person name="Kalinowski J."/>
            <person name="Ruckert C."/>
        </authorList>
    </citation>
    <scope>NUCLEOTIDE SEQUENCE</scope>
    <source>
        <strain evidence="3">CGMCC 1.15179</strain>
    </source>
</reference>